<keyword evidence="1" id="KW-0472">Membrane</keyword>
<dbReference type="EMBL" id="JAGSCS010000002">
    <property type="protein sequence ID" value="MBR0575072.1"/>
    <property type="molecule type" value="Genomic_DNA"/>
</dbReference>
<evidence type="ECO:0000313" key="3">
    <source>
        <dbReference type="Proteomes" id="UP000675379"/>
    </source>
</evidence>
<accession>A0A941CN11</accession>
<feature type="transmembrane region" description="Helical" evidence="1">
    <location>
        <begin position="219"/>
        <end position="238"/>
    </location>
</feature>
<feature type="transmembrane region" description="Helical" evidence="1">
    <location>
        <begin position="194"/>
        <end position="213"/>
    </location>
</feature>
<dbReference type="AlphaFoldDB" id="A0A941CN11"/>
<feature type="transmembrane region" description="Helical" evidence="1">
    <location>
        <begin position="12"/>
        <end position="34"/>
    </location>
</feature>
<feature type="transmembrane region" description="Helical" evidence="1">
    <location>
        <begin position="86"/>
        <end position="107"/>
    </location>
</feature>
<feature type="transmembrane region" description="Helical" evidence="1">
    <location>
        <begin position="491"/>
        <end position="511"/>
    </location>
</feature>
<sequence length="539" mass="62004">MMKNYSQISTILYRVVKVLFFAIFLFVTELLFFAHPWLNYVVKKTFLLPNVVLLPLTLLLFYGVYRLSLVLRRKNWKIWGMNPDHVVLVGSVVLLFVQLFISYHIYFATGWDAGGYVLPTARMIASGESVASMNFYFARYPNNILMVWLFSLIMRLKDIIPWLARFNDLSLIIVLNCLISSLTGFLTYKAVKKLLGSSWAVFSWGIYVLLVGLSPWFVITYSDSLALFLPVLIFLVYTQEWHEKWAALKWLLIGLLSFLGYYIRPQTLIMLIAILIIEGWKMLFDSGKEKRKFLIKLGAVILAFLLAKGANQAVLGRTGLIMNEDEVFGWSHFAMMGLNEDRDGVYSDEDVQFSQSFKTKEERQAANLEEIKARLKEMGPGRYLLFLARKTLVNYGDGTFAWGVEGNFFWEIFENEDPHISPWLRSYFYTDGENYGITSTVQNGLWVTLIFSMLGLVFLDPKKIDSNIYVLMLALIGLTLFETIFESRARYLFIYAPIYITLGTMGLKMLWAKFPKLHKSGEGQLPGTSDKDVSEGKEK</sequence>
<evidence type="ECO:0008006" key="4">
    <source>
        <dbReference type="Google" id="ProtNLM"/>
    </source>
</evidence>
<evidence type="ECO:0000313" key="2">
    <source>
        <dbReference type="EMBL" id="MBR0575072.1"/>
    </source>
</evidence>
<protein>
    <recommendedName>
        <fullName evidence="4">Glycosyltransferase RgtA/B/C/D-like domain-containing protein</fullName>
    </recommendedName>
</protein>
<feature type="transmembrane region" description="Helical" evidence="1">
    <location>
        <begin position="268"/>
        <end position="284"/>
    </location>
</feature>
<gene>
    <name evidence="2" type="ORF">KCG48_01835</name>
</gene>
<keyword evidence="1" id="KW-0812">Transmembrane</keyword>
<feature type="transmembrane region" description="Helical" evidence="1">
    <location>
        <begin position="466"/>
        <end position="485"/>
    </location>
</feature>
<feature type="transmembrane region" description="Helical" evidence="1">
    <location>
        <begin position="46"/>
        <end position="65"/>
    </location>
</feature>
<feature type="transmembrane region" description="Helical" evidence="1">
    <location>
        <begin position="169"/>
        <end position="187"/>
    </location>
</feature>
<evidence type="ECO:0000256" key="1">
    <source>
        <dbReference type="SAM" id="Phobius"/>
    </source>
</evidence>
<dbReference type="Proteomes" id="UP000675379">
    <property type="component" value="Unassembled WGS sequence"/>
</dbReference>
<proteinExistence type="predicted"/>
<name>A0A941CN11_9CLOT</name>
<reference evidence="2" key="1">
    <citation type="submission" date="2021-04" db="EMBL/GenBank/DDBJ databases">
        <title>Proteiniclasticum sedimins sp. nov., an obligate anaerobic bacterium isolated from anaerobic sludge.</title>
        <authorList>
            <person name="Liu J."/>
        </authorList>
    </citation>
    <scope>NUCLEOTIDE SEQUENCE</scope>
    <source>
        <strain evidence="2">BAD-10</strain>
    </source>
</reference>
<feature type="transmembrane region" description="Helical" evidence="1">
    <location>
        <begin position="443"/>
        <end position="459"/>
    </location>
</feature>
<keyword evidence="3" id="KW-1185">Reference proteome</keyword>
<keyword evidence="1" id="KW-1133">Transmembrane helix</keyword>
<feature type="transmembrane region" description="Helical" evidence="1">
    <location>
        <begin position="293"/>
        <end position="310"/>
    </location>
</feature>
<organism evidence="2 3">
    <name type="scientific">Proteiniclasticum sediminis</name>
    <dbReference type="NCBI Taxonomy" id="2804028"/>
    <lineage>
        <taxon>Bacteria</taxon>
        <taxon>Bacillati</taxon>
        <taxon>Bacillota</taxon>
        <taxon>Clostridia</taxon>
        <taxon>Eubacteriales</taxon>
        <taxon>Clostridiaceae</taxon>
        <taxon>Proteiniclasticum</taxon>
    </lineage>
</organism>
<comment type="caution">
    <text evidence="2">The sequence shown here is derived from an EMBL/GenBank/DDBJ whole genome shotgun (WGS) entry which is preliminary data.</text>
</comment>